<evidence type="ECO:0000313" key="1">
    <source>
        <dbReference type="EMBL" id="CAB4819071.1"/>
    </source>
</evidence>
<dbReference type="AlphaFoldDB" id="A0A6J6ZBA9"/>
<proteinExistence type="predicted"/>
<sequence>MTATFNSVLECALQLPVGERSRMASRLIESVDEADDVEMNPAWRAEIENRMESIRQGTARLIPHDEVMAGVHRKLAAQSAAKSA</sequence>
<dbReference type="InterPro" id="IPR013406">
    <property type="entry name" value="CHP02574_addiction_mod"/>
</dbReference>
<gene>
    <name evidence="1" type="ORF">UFOPK3124_00939</name>
</gene>
<organism evidence="1">
    <name type="scientific">freshwater metagenome</name>
    <dbReference type="NCBI Taxonomy" id="449393"/>
    <lineage>
        <taxon>unclassified sequences</taxon>
        <taxon>metagenomes</taxon>
        <taxon>ecological metagenomes</taxon>
    </lineage>
</organism>
<dbReference type="EMBL" id="CAFAAY010000078">
    <property type="protein sequence ID" value="CAB4819071.1"/>
    <property type="molecule type" value="Genomic_DNA"/>
</dbReference>
<name>A0A6J6ZBA9_9ZZZZ</name>
<protein>
    <submittedName>
        <fullName evidence="1">Unannotated protein</fullName>
    </submittedName>
</protein>
<dbReference type="Pfam" id="PF09720">
    <property type="entry name" value="Unstab_antitox"/>
    <property type="match status" value="1"/>
</dbReference>
<reference evidence="1" key="1">
    <citation type="submission" date="2020-05" db="EMBL/GenBank/DDBJ databases">
        <authorList>
            <person name="Chiriac C."/>
            <person name="Salcher M."/>
            <person name="Ghai R."/>
            <person name="Kavagutti S V."/>
        </authorList>
    </citation>
    <scope>NUCLEOTIDE SEQUENCE</scope>
</reference>
<dbReference type="NCBIfam" id="TIGR02574">
    <property type="entry name" value="stabl_TIGR02574"/>
    <property type="match status" value="1"/>
</dbReference>
<accession>A0A6J6ZBA9</accession>